<name>X0SQL8_9ZZZZ</name>
<evidence type="ECO:0000313" key="1">
    <source>
        <dbReference type="EMBL" id="GAF77426.1"/>
    </source>
</evidence>
<sequence>MDREGLDKLKTERLASVRSLMGTLTAAAMDDHTVHLRIGQLLSNAIKSDTRNVLFYLEDEQLCSLVTDYTVRYGNPSEEEPVL</sequence>
<accession>X0SQL8</accession>
<organism evidence="1">
    <name type="scientific">marine sediment metagenome</name>
    <dbReference type="NCBI Taxonomy" id="412755"/>
    <lineage>
        <taxon>unclassified sequences</taxon>
        <taxon>metagenomes</taxon>
        <taxon>ecological metagenomes</taxon>
    </lineage>
</organism>
<protein>
    <submittedName>
        <fullName evidence="1">Uncharacterized protein</fullName>
    </submittedName>
</protein>
<gene>
    <name evidence="1" type="ORF">S01H1_03418</name>
</gene>
<reference evidence="1" key="1">
    <citation type="journal article" date="2014" name="Front. Microbiol.">
        <title>High frequency of phylogenetically diverse reductive dehalogenase-homologous genes in deep subseafloor sedimentary metagenomes.</title>
        <authorList>
            <person name="Kawai M."/>
            <person name="Futagami T."/>
            <person name="Toyoda A."/>
            <person name="Takaki Y."/>
            <person name="Nishi S."/>
            <person name="Hori S."/>
            <person name="Arai W."/>
            <person name="Tsubouchi T."/>
            <person name="Morono Y."/>
            <person name="Uchiyama I."/>
            <person name="Ito T."/>
            <person name="Fujiyama A."/>
            <person name="Inagaki F."/>
            <person name="Takami H."/>
        </authorList>
    </citation>
    <scope>NUCLEOTIDE SEQUENCE</scope>
    <source>
        <strain evidence="1">Expedition CK06-06</strain>
    </source>
</reference>
<proteinExistence type="predicted"/>
<dbReference type="EMBL" id="BARS01001866">
    <property type="protein sequence ID" value="GAF77426.1"/>
    <property type="molecule type" value="Genomic_DNA"/>
</dbReference>
<dbReference type="AlphaFoldDB" id="X0SQL8"/>
<comment type="caution">
    <text evidence="1">The sequence shown here is derived from an EMBL/GenBank/DDBJ whole genome shotgun (WGS) entry which is preliminary data.</text>
</comment>